<gene>
    <name evidence="1" type="ORF">LACBIDRAFT_312529</name>
</gene>
<dbReference type="Proteomes" id="UP000001194">
    <property type="component" value="Unassembled WGS sequence"/>
</dbReference>
<dbReference type="AlphaFoldDB" id="B0DWC4"/>
<dbReference type="GeneID" id="6083854"/>
<dbReference type="EMBL" id="DS547142">
    <property type="protein sequence ID" value="EDR01200.1"/>
    <property type="molecule type" value="Genomic_DNA"/>
</dbReference>
<name>B0DWC4_LACBS</name>
<proteinExistence type="predicted"/>
<dbReference type="RefSeq" id="XP_001888242.1">
    <property type="nucleotide sequence ID" value="XM_001888207.1"/>
</dbReference>
<reference evidence="1 2" key="1">
    <citation type="journal article" date="2008" name="Nature">
        <title>The genome of Laccaria bicolor provides insights into mycorrhizal symbiosis.</title>
        <authorList>
            <person name="Martin F."/>
            <person name="Aerts A."/>
            <person name="Ahren D."/>
            <person name="Brun A."/>
            <person name="Danchin E.G.J."/>
            <person name="Duchaussoy F."/>
            <person name="Gibon J."/>
            <person name="Kohler A."/>
            <person name="Lindquist E."/>
            <person name="Pereda V."/>
            <person name="Salamov A."/>
            <person name="Shapiro H.J."/>
            <person name="Wuyts J."/>
            <person name="Blaudez D."/>
            <person name="Buee M."/>
            <person name="Brokstein P."/>
            <person name="Canbaeck B."/>
            <person name="Cohen D."/>
            <person name="Courty P.E."/>
            <person name="Coutinho P.M."/>
            <person name="Delaruelle C."/>
            <person name="Detter J.C."/>
            <person name="Deveau A."/>
            <person name="DiFazio S."/>
            <person name="Duplessis S."/>
            <person name="Fraissinet-Tachet L."/>
            <person name="Lucic E."/>
            <person name="Frey-Klett P."/>
            <person name="Fourrey C."/>
            <person name="Feussner I."/>
            <person name="Gay G."/>
            <person name="Grimwood J."/>
            <person name="Hoegger P.J."/>
            <person name="Jain P."/>
            <person name="Kilaru S."/>
            <person name="Labbe J."/>
            <person name="Lin Y.C."/>
            <person name="Legue V."/>
            <person name="Le Tacon F."/>
            <person name="Marmeisse R."/>
            <person name="Melayah D."/>
            <person name="Montanini B."/>
            <person name="Muratet M."/>
            <person name="Nehls U."/>
            <person name="Niculita-Hirzel H."/>
            <person name="Oudot-Le Secq M.P."/>
            <person name="Peter M."/>
            <person name="Quesneville H."/>
            <person name="Rajashekar B."/>
            <person name="Reich M."/>
            <person name="Rouhier N."/>
            <person name="Schmutz J."/>
            <person name="Yin T."/>
            <person name="Chalot M."/>
            <person name="Henrissat B."/>
            <person name="Kuees U."/>
            <person name="Lucas S."/>
            <person name="Van de Peer Y."/>
            <person name="Podila G.K."/>
            <person name="Polle A."/>
            <person name="Pukkila P.J."/>
            <person name="Richardson P.M."/>
            <person name="Rouze P."/>
            <person name="Sanders I.R."/>
            <person name="Stajich J.E."/>
            <person name="Tunlid A."/>
            <person name="Tuskan G."/>
            <person name="Grigoriev I.V."/>
        </authorList>
    </citation>
    <scope>NUCLEOTIDE SEQUENCE [LARGE SCALE GENOMIC DNA]</scope>
    <source>
        <strain evidence="2">S238N-H82 / ATCC MYA-4686</strain>
    </source>
</reference>
<dbReference type="HOGENOM" id="CLU_211152_0_0_1"/>
<dbReference type="InParanoid" id="B0DWC4"/>
<dbReference type="STRING" id="486041.B0DWC4"/>
<evidence type="ECO:0000313" key="1">
    <source>
        <dbReference type="EMBL" id="EDR01200.1"/>
    </source>
</evidence>
<dbReference type="KEGG" id="lbc:LACBIDRAFT_312529"/>
<protein>
    <submittedName>
        <fullName evidence="1">Predicted protein</fullName>
    </submittedName>
</protein>
<evidence type="ECO:0000313" key="2">
    <source>
        <dbReference type="Proteomes" id="UP000001194"/>
    </source>
</evidence>
<keyword evidence="2" id="KW-1185">Reference proteome</keyword>
<organism evidence="2">
    <name type="scientific">Laccaria bicolor (strain S238N-H82 / ATCC MYA-4686)</name>
    <name type="common">Bicoloured deceiver</name>
    <name type="synonym">Laccaria laccata var. bicolor</name>
    <dbReference type="NCBI Taxonomy" id="486041"/>
    <lineage>
        <taxon>Eukaryota</taxon>
        <taxon>Fungi</taxon>
        <taxon>Dikarya</taxon>
        <taxon>Basidiomycota</taxon>
        <taxon>Agaricomycotina</taxon>
        <taxon>Agaricomycetes</taxon>
        <taxon>Agaricomycetidae</taxon>
        <taxon>Agaricales</taxon>
        <taxon>Agaricineae</taxon>
        <taxon>Hydnangiaceae</taxon>
        <taxon>Laccaria</taxon>
    </lineage>
</organism>
<dbReference type="OrthoDB" id="437889at2759"/>
<accession>B0DWC4</accession>
<sequence>MKLSLCELCDPLVPNEMYNECIQHSRDHLACIRIVEWLLTINVKPSIKLSALWTEKNL</sequence>